<reference evidence="3 4" key="1">
    <citation type="journal article" date="2015" name="Sci. Rep.">
        <title>Genome of the facultative scuticociliatosis pathogen Pseudocohnilembus persalinus provides insight into its virulence through horizontal gene transfer.</title>
        <authorList>
            <person name="Xiong J."/>
            <person name="Wang G."/>
            <person name="Cheng J."/>
            <person name="Tian M."/>
            <person name="Pan X."/>
            <person name="Warren A."/>
            <person name="Jiang C."/>
            <person name="Yuan D."/>
            <person name="Miao W."/>
        </authorList>
    </citation>
    <scope>NUCLEOTIDE SEQUENCE [LARGE SCALE GENOMIC DNA]</scope>
    <source>
        <strain evidence="3">36N120E</strain>
    </source>
</reference>
<protein>
    <submittedName>
        <fullName evidence="3">Uncharacterized protein</fullName>
    </submittedName>
</protein>
<gene>
    <name evidence="3" type="ORF">PPERSA_04373</name>
</gene>
<feature type="region of interest" description="Disordered" evidence="2">
    <location>
        <begin position="197"/>
        <end position="223"/>
    </location>
</feature>
<organism evidence="3 4">
    <name type="scientific">Pseudocohnilembus persalinus</name>
    <name type="common">Ciliate</name>
    <dbReference type="NCBI Taxonomy" id="266149"/>
    <lineage>
        <taxon>Eukaryota</taxon>
        <taxon>Sar</taxon>
        <taxon>Alveolata</taxon>
        <taxon>Ciliophora</taxon>
        <taxon>Intramacronucleata</taxon>
        <taxon>Oligohymenophorea</taxon>
        <taxon>Scuticociliatia</taxon>
        <taxon>Philasterida</taxon>
        <taxon>Pseudocohnilembidae</taxon>
        <taxon>Pseudocohnilembus</taxon>
    </lineage>
</organism>
<keyword evidence="1" id="KW-0175">Coiled coil</keyword>
<evidence type="ECO:0000256" key="2">
    <source>
        <dbReference type="SAM" id="MobiDB-lite"/>
    </source>
</evidence>
<dbReference type="InParanoid" id="A0A0V0QQH4"/>
<comment type="caution">
    <text evidence="3">The sequence shown here is derived from an EMBL/GenBank/DDBJ whole genome shotgun (WGS) entry which is preliminary data.</text>
</comment>
<sequence>MEEYRMNKFDPFNFFEIDESQDVFEVKSVATDWKFNESYNSQNYQATVESYTGSLNNLNYQYIQYEEFQNLGQKIKIGEVFVAPENQIKVEVYYNIILKKFIFENFKFYPESTEFYLSEDVILLLEKNIKQIIQEQEEQQQKHMKIKQLLQKEESQKNSKENIEIFLVTQYMKEDIVVFENEKTGLLIIKDKYMDSQTSSPFKKSLSGSKFGKSPLRNSSPYKKKYQNYSDYKLYEQDEFEQEFDSEELVDQYEIQQKQYLQHQNSNSTRNLPKITEEENISQELSSKYNTPSFMKSKKNSTQKNLSDIQYKTENKYNNINNVPKLSQFKELQSQFSSNQKQVLEDENLDIQSLEVFCQVDINSIKYLLTNLQQQQFSNSQNKMKIYGKIYLKQEDNQIVYYEIENLGICDLEQQNKIQKNYLINIPHIVSYFEDINIQDLVENRQFYIDQQLIYEKNTGLNIKNNSNLSQKIDLVQKQKQNQNGNKIEICEIQRQGYIINILLNIDFKILELKVHNSIFQIEEFYENIEKIDKNLLNMQILEQKQECLNYVSKIKDLIYIIDKYEEKILKKSIIVYNQYQVDQAMLIQKTFKKETVLKQINFNLQSFEKDTTNQETNTKIEIQNKIQLVKIEGLIKIIQVKKLRQKDTYLFRIIQNGNLQNEIILQQINLDGQFYKDLENFLPNNIFYQNGIIQIQNIDFILKSLQS</sequence>
<proteinExistence type="predicted"/>
<dbReference type="Proteomes" id="UP000054937">
    <property type="component" value="Unassembled WGS sequence"/>
</dbReference>
<evidence type="ECO:0000313" key="4">
    <source>
        <dbReference type="Proteomes" id="UP000054937"/>
    </source>
</evidence>
<accession>A0A0V0QQH4</accession>
<evidence type="ECO:0000256" key="1">
    <source>
        <dbReference type="SAM" id="Coils"/>
    </source>
</evidence>
<keyword evidence="4" id="KW-1185">Reference proteome</keyword>
<dbReference type="AlphaFoldDB" id="A0A0V0QQH4"/>
<name>A0A0V0QQH4_PSEPJ</name>
<evidence type="ECO:0000313" key="3">
    <source>
        <dbReference type="EMBL" id="KRX04558.1"/>
    </source>
</evidence>
<feature type="compositionally biased region" description="Low complexity" evidence="2">
    <location>
        <begin position="199"/>
        <end position="216"/>
    </location>
</feature>
<dbReference type="EMBL" id="LDAU01000114">
    <property type="protein sequence ID" value="KRX04558.1"/>
    <property type="molecule type" value="Genomic_DNA"/>
</dbReference>
<feature type="coiled-coil region" evidence="1">
    <location>
        <begin position="122"/>
        <end position="156"/>
    </location>
</feature>